<gene>
    <name evidence="1" type="ORF">S03H2_42933</name>
</gene>
<evidence type="ECO:0008006" key="2">
    <source>
        <dbReference type="Google" id="ProtNLM"/>
    </source>
</evidence>
<dbReference type="InterPro" id="IPR015422">
    <property type="entry name" value="PyrdxlP-dep_Trfase_small"/>
</dbReference>
<dbReference type="InterPro" id="IPR015424">
    <property type="entry name" value="PyrdxlP-dep_Trfase"/>
</dbReference>
<dbReference type="Gene3D" id="3.90.1150.10">
    <property type="entry name" value="Aspartate Aminotransferase, domain 1"/>
    <property type="match status" value="1"/>
</dbReference>
<comment type="caution">
    <text evidence="1">The sequence shown here is derived from an EMBL/GenBank/DDBJ whole genome shotgun (WGS) entry which is preliminary data.</text>
</comment>
<dbReference type="InterPro" id="IPR000653">
    <property type="entry name" value="DegT/StrS_aminotransferase"/>
</dbReference>
<sequence length="68" mass="7877">LESKGIETRPLFGSIPSQPAYKFLRNKYKGKLPNAEHVGTNGFYIGCHQYLTQDDLEYIIKTFREILK</sequence>
<reference evidence="1" key="1">
    <citation type="journal article" date="2014" name="Front. Microbiol.">
        <title>High frequency of phylogenetically diverse reductive dehalogenase-homologous genes in deep subseafloor sedimentary metagenomes.</title>
        <authorList>
            <person name="Kawai M."/>
            <person name="Futagami T."/>
            <person name="Toyoda A."/>
            <person name="Takaki Y."/>
            <person name="Nishi S."/>
            <person name="Hori S."/>
            <person name="Arai W."/>
            <person name="Tsubouchi T."/>
            <person name="Morono Y."/>
            <person name="Uchiyama I."/>
            <person name="Ito T."/>
            <person name="Fujiyama A."/>
            <person name="Inagaki F."/>
            <person name="Takami H."/>
        </authorList>
    </citation>
    <scope>NUCLEOTIDE SEQUENCE</scope>
    <source>
        <strain evidence="1">Expedition CK06-06</strain>
    </source>
</reference>
<evidence type="ECO:0000313" key="1">
    <source>
        <dbReference type="EMBL" id="GAH66366.1"/>
    </source>
</evidence>
<name>X1H824_9ZZZZ</name>
<dbReference type="Pfam" id="PF01041">
    <property type="entry name" value="DegT_DnrJ_EryC1"/>
    <property type="match status" value="1"/>
</dbReference>
<protein>
    <recommendedName>
        <fullName evidence="2">Aminotransferase class V domain-containing protein</fullName>
    </recommendedName>
</protein>
<proteinExistence type="predicted"/>
<dbReference type="SUPFAM" id="SSF53383">
    <property type="entry name" value="PLP-dependent transferases"/>
    <property type="match status" value="1"/>
</dbReference>
<feature type="non-terminal residue" evidence="1">
    <location>
        <position position="1"/>
    </location>
</feature>
<organism evidence="1">
    <name type="scientific">marine sediment metagenome</name>
    <dbReference type="NCBI Taxonomy" id="412755"/>
    <lineage>
        <taxon>unclassified sequences</taxon>
        <taxon>metagenomes</taxon>
        <taxon>ecological metagenomes</taxon>
    </lineage>
</organism>
<dbReference type="AlphaFoldDB" id="X1H824"/>
<dbReference type="EMBL" id="BARU01026750">
    <property type="protein sequence ID" value="GAH66366.1"/>
    <property type="molecule type" value="Genomic_DNA"/>
</dbReference>
<accession>X1H824</accession>